<protein>
    <submittedName>
        <fullName evidence="1">Uncharacterized protein</fullName>
    </submittedName>
</protein>
<organism evidence="1">
    <name type="scientific">Anguilla anguilla</name>
    <name type="common">European freshwater eel</name>
    <name type="synonym">Muraena anguilla</name>
    <dbReference type="NCBI Taxonomy" id="7936"/>
    <lineage>
        <taxon>Eukaryota</taxon>
        <taxon>Metazoa</taxon>
        <taxon>Chordata</taxon>
        <taxon>Craniata</taxon>
        <taxon>Vertebrata</taxon>
        <taxon>Euteleostomi</taxon>
        <taxon>Actinopterygii</taxon>
        <taxon>Neopterygii</taxon>
        <taxon>Teleostei</taxon>
        <taxon>Anguilliformes</taxon>
        <taxon>Anguillidae</taxon>
        <taxon>Anguilla</taxon>
    </lineage>
</organism>
<proteinExistence type="predicted"/>
<reference evidence="1" key="1">
    <citation type="submission" date="2014-11" db="EMBL/GenBank/DDBJ databases">
        <authorList>
            <person name="Amaro Gonzalez C."/>
        </authorList>
    </citation>
    <scope>NUCLEOTIDE SEQUENCE</scope>
</reference>
<name>A0A0E9UBM4_ANGAN</name>
<dbReference type="EMBL" id="GBXM01045962">
    <property type="protein sequence ID" value="JAH62615.1"/>
    <property type="molecule type" value="Transcribed_RNA"/>
</dbReference>
<reference evidence="1" key="2">
    <citation type="journal article" date="2015" name="Fish Shellfish Immunol.">
        <title>Early steps in the European eel (Anguilla anguilla)-Vibrio vulnificus interaction in the gills: Role of the RtxA13 toxin.</title>
        <authorList>
            <person name="Callol A."/>
            <person name="Pajuelo D."/>
            <person name="Ebbesson L."/>
            <person name="Teles M."/>
            <person name="MacKenzie S."/>
            <person name="Amaro C."/>
        </authorList>
    </citation>
    <scope>NUCLEOTIDE SEQUENCE</scope>
</reference>
<accession>A0A0E9UBM4</accession>
<sequence length="43" mass="4933">MVFAYYNVTHKVKKDCFFRLSGEIGVSSSFPEENSQISQRCAK</sequence>
<dbReference type="AlphaFoldDB" id="A0A0E9UBM4"/>
<evidence type="ECO:0000313" key="1">
    <source>
        <dbReference type="EMBL" id="JAH62615.1"/>
    </source>
</evidence>